<comment type="caution">
    <text evidence="1">The sequence shown here is derived from an EMBL/GenBank/DDBJ whole genome shotgun (WGS) entry which is preliminary data.</text>
</comment>
<dbReference type="AlphaFoldDB" id="A0A268H9T3"/>
<evidence type="ECO:0000313" key="1">
    <source>
        <dbReference type="EMBL" id="PAE06635.1"/>
    </source>
</evidence>
<sequence length="95" mass="10571">MFHKVESLESIISIIPIIKASIPADLSIAVCDMEKFVAYFPGEDINLNIKTGQTLNPKEPLAVALRENRSLREDVSADFYGFEFTGTANSIQDKH</sequence>
<gene>
    <name evidence="1" type="ORF">CHI12_15395</name>
</gene>
<reference evidence="1 2" key="1">
    <citation type="submission" date="2017-07" db="EMBL/GenBank/DDBJ databases">
        <title>Isolation and whole genome analysis of endospore-forming bacteria from heroin.</title>
        <authorList>
            <person name="Kalinowski J."/>
            <person name="Ahrens B."/>
            <person name="Al-Dilaimi A."/>
            <person name="Winkler A."/>
            <person name="Wibberg D."/>
            <person name="Schleenbecker U."/>
            <person name="Ruckert C."/>
            <person name="Wolfel R."/>
            <person name="Grass G."/>
        </authorList>
    </citation>
    <scope>NUCLEOTIDE SEQUENCE [LARGE SCALE GENOMIC DNA]</scope>
    <source>
        <strain evidence="1 2">7509</strain>
    </source>
</reference>
<protein>
    <submittedName>
        <fullName evidence="1">Uncharacterized protein</fullName>
    </submittedName>
</protein>
<name>A0A268H9T3_9BACI</name>
<organism evidence="1 2">
    <name type="scientific">Terribacillus saccharophilus</name>
    <dbReference type="NCBI Taxonomy" id="361277"/>
    <lineage>
        <taxon>Bacteria</taxon>
        <taxon>Bacillati</taxon>
        <taxon>Bacillota</taxon>
        <taxon>Bacilli</taxon>
        <taxon>Bacillales</taxon>
        <taxon>Bacillaceae</taxon>
        <taxon>Terribacillus</taxon>
    </lineage>
</organism>
<dbReference type="RefSeq" id="WP_095272458.1">
    <property type="nucleotide sequence ID" value="NZ_NPBH01000071.1"/>
</dbReference>
<proteinExistence type="predicted"/>
<dbReference type="Proteomes" id="UP000216475">
    <property type="component" value="Unassembled WGS sequence"/>
</dbReference>
<accession>A0A268H9T3</accession>
<evidence type="ECO:0000313" key="2">
    <source>
        <dbReference type="Proteomes" id="UP000216475"/>
    </source>
</evidence>
<dbReference type="EMBL" id="NPBH01000071">
    <property type="protein sequence ID" value="PAE06635.1"/>
    <property type="molecule type" value="Genomic_DNA"/>
</dbReference>